<dbReference type="GO" id="GO:0042742">
    <property type="term" value="P:defense response to bacterium"/>
    <property type="evidence" value="ECO:0007669"/>
    <property type="project" value="UniProtKB-KW"/>
</dbReference>
<dbReference type="InterPro" id="IPR002196">
    <property type="entry name" value="Glyco_hydro_24"/>
</dbReference>
<evidence type="ECO:0000256" key="2">
    <source>
        <dbReference type="ARBA" id="ARBA00022529"/>
    </source>
</evidence>
<gene>
    <name evidence="7" type="ORF">OIDMADRAFT_133859</name>
</gene>
<keyword evidence="2" id="KW-0929">Antimicrobial</keyword>
<dbReference type="GO" id="GO:0003796">
    <property type="term" value="F:lysozyme activity"/>
    <property type="evidence" value="ECO:0007669"/>
    <property type="project" value="UniProtKB-EC"/>
</dbReference>
<name>A0A0C3D197_OIDMZ</name>
<evidence type="ECO:0000256" key="6">
    <source>
        <dbReference type="ARBA" id="ARBA00023295"/>
    </source>
</evidence>
<dbReference type="InterPro" id="IPR034690">
    <property type="entry name" value="Endolysin_T4_type"/>
</dbReference>
<reference evidence="8" key="2">
    <citation type="submission" date="2015-01" db="EMBL/GenBank/DDBJ databases">
        <title>Evolutionary Origins and Diversification of the Mycorrhizal Mutualists.</title>
        <authorList>
            <consortium name="DOE Joint Genome Institute"/>
            <consortium name="Mycorrhizal Genomics Consortium"/>
            <person name="Kohler A."/>
            <person name="Kuo A."/>
            <person name="Nagy L.G."/>
            <person name="Floudas D."/>
            <person name="Copeland A."/>
            <person name="Barry K.W."/>
            <person name="Cichocki N."/>
            <person name="Veneault-Fourrey C."/>
            <person name="LaButti K."/>
            <person name="Lindquist E.A."/>
            <person name="Lipzen A."/>
            <person name="Lundell T."/>
            <person name="Morin E."/>
            <person name="Murat C."/>
            <person name="Riley R."/>
            <person name="Ohm R."/>
            <person name="Sun H."/>
            <person name="Tunlid A."/>
            <person name="Henrissat B."/>
            <person name="Grigoriev I.V."/>
            <person name="Hibbett D.S."/>
            <person name="Martin F."/>
        </authorList>
    </citation>
    <scope>NUCLEOTIDE SEQUENCE [LARGE SCALE GENOMIC DNA]</scope>
    <source>
        <strain evidence="8">Zn</strain>
    </source>
</reference>
<dbReference type="Proteomes" id="UP000054321">
    <property type="component" value="Unassembled WGS sequence"/>
</dbReference>
<dbReference type="GO" id="GO:0009253">
    <property type="term" value="P:peptidoglycan catabolic process"/>
    <property type="evidence" value="ECO:0007669"/>
    <property type="project" value="InterPro"/>
</dbReference>
<keyword evidence="8" id="KW-1185">Reference proteome</keyword>
<dbReference type="OrthoDB" id="5358886at2759"/>
<dbReference type="PANTHER" id="PTHR38107:SF3">
    <property type="entry name" value="LYSOZYME RRRD-RELATED"/>
    <property type="match status" value="1"/>
</dbReference>
<reference evidence="7 8" key="1">
    <citation type="submission" date="2014-04" db="EMBL/GenBank/DDBJ databases">
        <authorList>
            <consortium name="DOE Joint Genome Institute"/>
            <person name="Kuo A."/>
            <person name="Martino E."/>
            <person name="Perotto S."/>
            <person name="Kohler A."/>
            <person name="Nagy L.G."/>
            <person name="Floudas D."/>
            <person name="Copeland A."/>
            <person name="Barry K.W."/>
            <person name="Cichocki N."/>
            <person name="Veneault-Fourrey C."/>
            <person name="LaButti K."/>
            <person name="Lindquist E.A."/>
            <person name="Lipzen A."/>
            <person name="Lundell T."/>
            <person name="Morin E."/>
            <person name="Murat C."/>
            <person name="Sun H."/>
            <person name="Tunlid A."/>
            <person name="Henrissat B."/>
            <person name="Grigoriev I.V."/>
            <person name="Hibbett D.S."/>
            <person name="Martin F."/>
            <person name="Nordberg H.P."/>
            <person name="Cantor M.N."/>
            <person name="Hua S.X."/>
        </authorList>
    </citation>
    <scope>NUCLEOTIDE SEQUENCE [LARGE SCALE GENOMIC DNA]</scope>
    <source>
        <strain evidence="7 8">Zn</strain>
    </source>
</reference>
<organism evidence="7 8">
    <name type="scientific">Oidiodendron maius (strain Zn)</name>
    <dbReference type="NCBI Taxonomy" id="913774"/>
    <lineage>
        <taxon>Eukaryota</taxon>
        <taxon>Fungi</taxon>
        <taxon>Dikarya</taxon>
        <taxon>Ascomycota</taxon>
        <taxon>Pezizomycotina</taxon>
        <taxon>Leotiomycetes</taxon>
        <taxon>Leotiomycetes incertae sedis</taxon>
        <taxon>Myxotrichaceae</taxon>
        <taxon>Oidiodendron</taxon>
    </lineage>
</organism>
<dbReference type="SUPFAM" id="SSF53955">
    <property type="entry name" value="Lysozyme-like"/>
    <property type="match status" value="1"/>
</dbReference>
<evidence type="ECO:0000313" key="8">
    <source>
        <dbReference type="Proteomes" id="UP000054321"/>
    </source>
</evidence>
<dbReference type="Gene3D" id="1.10.530.40">
    <property type="match status" value="1"/>
</dbReference>
<evidence type="ECO:0000256" key="4">
    <source>
        <dbReference type="ARBA" id="ARBA00022801"/>
    </source>
</evidence>
<dbReference type="Gene3D" id="2.30.30.40">
    <property type="entry name" value="SH3 Domains"/>
    <property type="match status" value="1"/>
</dbReference>
<feature type="non-terminal residue" evidence="7">
    <location>
        <position position="1"/>
    </location>
</feature>
<evidence type="ECO:0000313" key="7">
    <source>
        <dbReference type="EMBL" id="KIM95657.1"/>
    </source>
</evidence>
<protein>
    <submittedName>
        <fullName evidence="7">Glycoside hydrolase family 24 protein</fullName>
    </submittedName>
</protein>
<dbReference type="GO" id="GO:0031640">
    <property type="term" value="P:killing of cells of another organism"/>
    <property type="evidence" value="ECO:0007669"/>
    <property type="project" value="UniProtKB-KW"/>
</dbReference>
<keyword evidence="3" id="KW-0081">Bacteriolytic enzyme</keyword>
<dbReference type="GO" id="GO:0016998">
    <property type="term" value="P:cell wall macromolecule catabolic process"/>
    <property type="evidence" value="ECO:0007669"/>
    <property type="project" value="InterPro"/>
</dbReference>
<dbReference type="HOGENOM" id="CLU_091454_0_0_1"/>
<dbReference type="AlphaFoldDB" id="A0A0C3D197"/>
<dbReference type="InterPro" id="IPR023346">
    <property type="entry name" value="Lysozyme-like_dom_sf"/>
</dbReference>
<evidence type="ECO:0000256" key="5">
    <source>
        <dbReference type="ARBA" id="ARBA00023200"/>
    </source>
</evidence>
<evidence type="ECO:0000256" key="3">
    <source>
        <dbReference type="ARBA" id="ARBA00022638"/>
    </source>
</evidence>
<dbReference type="EMBL" id="KN832886">
    <property type="protein sequence ID" value="KIM95657.1"/>
    <property type="molecule type" value="Genomic_DNA"/>
</dbReference>
<keyword evidence="6" id="KW-0326">Glycosidase</keyword>
<comment type="catalytic activity">
    <reaction evidence="1">
        <text>Hydrolysis of (1-&gt;4)-beta-linkages between N-acetylmuramic acid and N-acetyl-D-glucosamine residues in a peptidoglycan and between N-acetyl-D-glucosamine residues in chitodextrins.</text>
        <dbReference type="EC" id="3.2.1.17"/>
    </reaction>
</comment>
<proteinExistence type="inferred from homology"/>
<dbReference type="InterPro" id="IPR051018">
    <property type="entry name" value="Bacteriophage_GH24"/>
</dbReference>
<dbReference type="Pfam" id="PF00959">
    <property type="entry name" value="Phage_lysozyme"/>
    <property type="match status" value="1"/>
</dbReference>
<dbReference type="InterPro" id="IPR033907">
    <property type="entry name" value="Endolysin_autolysin"/>
</dbReference>
<dbReference type="InterPro" id="IPR023347">
    <property type="entry name" value="Lysozyme_dom_sf"/>
</dbReference>
<keyword evidence="4 7" id="KW-0378">Hydrolase</keyword>
<evidence type="ECO:0000256" key="1">
    <source>
        <dbReference type="ARBA" id="ARBA00000632"/>
    </source>
</evidence>
<accession>A0A0C3D197</accession>
<dbReference type="CDD" id="cd00737">
    <property type="entry name" value="lyz_endolysin_autolysin"/>
    <property type="match status" value="1"/>
</dbReference>
<dbReference type="InParanoid" id="A0A0C3D197"/>
<keyword evidence="5" id="KW-1035">Host cytoplasm</keyword>
<sequence>YPVTDDVNCRSGPGTSFDVQKTYPKGQDVSVACQAPGTNVNGDTLWDKTSDGCYVSDYYVHTGTSNYVTTKCDDSSGGSGGSSSCGAPHSNQATIDLISGFEGFVGQVYNDPTGHPTIGYGHLCKNTGCSEIGFPIPLSEADGKKLLAQDLTQFEQCITDMIDKKATINMNEYGALVSWSYNVGCGAAKSSTLIERLNNGEDPKVVLPSELRQWDTSDGQVLSGLLRRRNAEIALAQTQTSDPALPVKC</sequence>
<dbReference type="PANTHER" id="PTHR38107">
    <property type="match status" value="1"/>
</dbReference>
<dbReference type="HAMAP" id="MF_04110">
    <property type="entry name" value="ENDOLYSIN_T4"/>
    <property type="match status" value="1"/>
</dbReference>